<feature type="repeat" description="TPR" evidence="1">
    <location>
        <begin position="366"/>
        <end position="399"/>
    </location>
</feature>
<feature type="repeat" description="TPR" evidence="1">
    <location>
        <begin position="300"/>
        <end position="333"/>
    </location>
</feature>
<evidence type="ECO:0000256" key="2">
    <source>
        <dbReference type="SAM" id="Coils"/>
    </source>
</evidence>
<gene>
    <name evidence="4" type="ORF">A2438_06535</name>
</gene>
<evidence type="ECO:0000256" key="3">
    <source>
        <dbReference type="SAM" id="SignalP"/>
    </source>
</evidence>
<dbReference type="NCBIfam" id="NF033709">
    <property type="entry name" value="PorV_fam"/>
    <property type="match status" value="1"/>
</dbReference>
<evidence type="ECO:0000256" key="1">
    <source>
        <dbReference type="PROSITE-ProRule" id="PRU00339"/>
    </source>
</evidence>
<dbReference type="SMART" id="SM00028">
    <property type="entry name" value="TPR"/>
    <property type="match status" value="2"/>
</dbReference>
<evidence type="ECO:0008006" key="6">
    <source>
        <dbReference type="Google" id="ProtNLM"/>
    </source>
</evidence>
<dbReference type="SUPFAM" id="SSF48452">
    <property type="entry name" value="TPR-like"/>
    <property type="match status" value="1"/>
</dbReference>
<feature type="coiled-coil region" evidence="2">
    <location>
        <begin position="349"/>
        <end position="376"/>
    </location>
</feature>
<comment type="caution">
    <text evidence="4">The sequence shown here is derived from an EMBL/GenBank/DDBJ whole genome shotgun (WGS) entry which is preliminary data.</text>
</comment>
<evidence type="ECO:0000313" key="5">
    <source>
        <dbReference type="Proteomes" id="UP000179242"/>
    </source>
</evidence>
<dbReference type="AlphaFoldDB" id="A0A1F4U8N8"/>
<accession>A0A1F4U8N8</accession>
<dbReference type="Gene3D" id="1.25.40.10">
    <property type="entry name" value="Tetratricopeptide repeat domain"/>
    <property type="match status" value="1"/>
</dbReference>
<feature type="signal peptide" evidence="3">
    <location>
        <begin position="1"/>
        <end position="21"/>
    </location>
</feature>
<dbReference type="PROSITE" id="PS50005">
    <property type="entry name" value="TPR"/>
    <property type="match status" value="2"/>
</dbReference>
<keyword evidence="1" id="KW-0802">TPR repeat</keyword>
<dbReference type="Proteomes" id="UP000179242">
    <property type="component" value="Unassembled WGS sequence"/>
</dbReference>
<feature type="chain" id="PRO_5009514804" description="PorV/PorQ family protein" evidence="3">
    <location>
        <begin position="22"/>
        <end position="419"/>
    </location>
</feature>
<sequence>MKIKYLLVFLFLPVLALPAFARAAGTTSADFLNISVGARAVAMGEAYTALARGPEAVYWNPAGLVDQKLVELSSMHANWFGDMSFDYLGFAFPYRIGTIGLGYTVLNYGSIPGYDSSGAKGSDIGAYDGAFTLSWAQRLNKRFSLGVSAKYINEKLDSFNSSTIAADCGILFELRPAVNLALVAKNQIGKLKFISEEASVPSAITIGISAGPFLTDALNVSADYTLATGGENFLNYGLEYYFNDFFCIRGGSSKSRLQGGLGFKSPYFNLDYAYVPYENLGATHRVSFGLRFGINKQEEAKLHYNKGKELYRKKKYLDALNEFRLAIETDPSSDESREFVSRIVSDLRQEEQQNKLKSILEQKKKVQDLLDQATAAYQEGDYNKALELVDKSLQIIPGNQAALKFKERLDKFIKLPKGR</sequence>
<keyword evidence="2" id="KW-0175">Coiled coil</keyword>
<dbReference type="InterPro" id="IPR011990">
    <property type="entry name" value="TPR-like_helical_dom_sf"/>
</dbReference>
<name>A0A1F4U8N8_UNCSA</name>
<reference evidence="4 5" key="1">
    <citation type="journal article" date="2016" name="Nat. Commun.">
        <title>Thousands of microbial genomes shed light on interconnected biogeochemical processes in an aquifer system.</title>
        <authorList>
            <person name="Anantharaman K."/>
            <person name="Brown C.T."/>
            <person name="Hug L.A."/>
            <person name="Sharon I."/>
            <person name="Castelle C.J."/>
            <person name="Probst A.J."/>
            <person name="Thomas B.C."/>
            <person name="Singh A."/>
            <person name="Wilkins M.J."/>
            <person name="Karaoz U."/>
            <person name="Brodie E.L."/>
            <person name="Williams K.H."/>
            <person name="Hubbard S.S."/>
            <person name="Banfield J.F."/>
        </authorList>
    </citation>
    <scope>NUCLEOTIDE SEQUENCE [LARGE SCALE GENOMIC DNA]</scope>
</reference>
<organism evidence="4 5">
    <name type="scientific">candidate division WOR-1 bacterium RIFOXYC2_FULL_46_14</name>
    <dbReference type="NCBI Taxonomy" id="1802587"/>
    <lineage>
        <taxon>Bacteria</taxon>
        <taxon>Bacillati</taxon>
        <taxon>Saganbacteria</taxon>
    </lineage>
</organism>
<dbReference type="EMBL" id="MEUJ01000003">
    <property type="protein sequence ID" value="OGC40653.1"/>
    <property type="molecule type" value="Genomic_DNA"/>
</dbReference>
<dbReference type="SUPFAM" id="SSF56935">
    <property type="entry name" value="Porins"/>
    <property type="match status" value="1"/>
</dbReference>
<proteinExistence type="predicted"/>
<protein>
    <recommendedName>
        <fullName evidence="6">PorV/PorQ family protein</fullName>
    </recommendedName>
</protein>
<evidence type="ECO:0000313" key="4">
    <source>
        <dbReference type="EMBL" id="OGC40653.1"/>
    </source>
</evidence>
<dbReference type="InterPro" id="IPR019734">
    <property type="entry name" value="TPR_rpt"/>
</dbReference>
<keyword evidence="3" id="KW-0732">Signal</keyword>
<dbReference type="Gene3D" id="2.40.160.60">
    <property type="entry name" value="Outer membrane protein transport protein (OMPP1/FadL/TodX)"/>
    <property type="match status" value="1"/>
</dbReference>